<keyword evidence="4" id="KW-1185">Reference proteome</keyword>
<sequence>MLRYIYIFLGFTCLALGILGAFLPVLPTTPFLLCTLFFFGKSSPRLEQWFKQTQIYHKYLKTFNEQRALTKRAKRSILLISTIMMALSFYASPNIIGKIVIISLLLIEYWCFFFWIKTIPEEKSICHSRETV</sequence>
<dbReference type="GO" id="GO:0005886">
    <property type="term" value="C:plasma membrane"/>
    <property type="evidence" value="ECO:0007669"/>
    <property type="project" value="UniProtKB-SubCell"/>
</dbReference>
<evidence type="ECO:0000256" key="1">
    <source>
        <dbReference type="PIRNR" id="PIRNR016789"/>
    </source>
</evidence>
<keyword evidence="2" id="KW-0812">Transmembrane</keyword>
<reference evidence="3 4" key="1">
    <citation type="submission" date="2014-08" db="EMBL/GenBank/DDBJ databases">
        <title>Chaperone-usher fimbriae in a diverse selection of Gallibacterium genomes.</title>
        <authorList>
            <person name="Kudirkiene E."/>
            <person name="Bager R.J."/>
            <person name="Johnson T.J."/>
            <person name="Bojesen A.M."/>
        </authorList>
    </citation>
    <scope>NUCLEOTIDE SEQUENCE [LARGE SCALE GENOMIC DNA]</scope>
    <source>
        <strain evidence="3 4">CCM5976</strain>
    </source>
</reference>
<dbReference type="Proteomes" id="UP000030418">
    <property type="component" value="Unassembled WGS sequence"/>
</dbReference>
<dbReference type="PANTHER" id="PTHR35813:SF1">
    <property type="entry name" value="INNER MEMBRANE PROTEIN YBAN"/>
    <property type="match status" value="1"/>
</dbReference>
<dbReference type="PANTHER" id="PTHR35813">
    <property type="entry name" value="INNER MEMBRANE PROTEIN YBAN"/>
    <property type="match status" value="1"/>
</dbReference>
<name>A0A0A2XJY0_9PAST</name>
<dbReference type="RefSeq" id="WP_039135228.1">
    <property type="nucleotide sequence ID" value="NZ_JPXY01000022.1"/>
</dbReference>
<proteinExistence type="predicted"/>
<evidence type="ECO:0000313" key="4">
    <source>
        <dbReference type="Proteomes" id="UP000030418"/>
    </source>
</evidence>
<keyword evidence="1" id="KW-0997">Cell inner membrane</keyword>
<keyword evidence="1 2" id="KW-0472">Membrane</keyword>
<keyword evidence="2" id="KW-1133">Transmembrane helix</keyword>
<comment type="subcellular location">
    <subcellularLocation>
        <location evidence="1">Cell inner membrane</location>
        <topology evidence="1">Multi-pass membrane protein</topology>
    </subcellularLocation>
</comment>
<evidence type="ECO:0000313" key="3">
    <source>
        <dbReference type="EMBL" id="KGQ32513.1"/>
    </source>
</evidence>
<comment type="caution">
    <text evidence="3">The sequence shown here is derived from an EMBL/GenBank/DDBJ whole genome shotgun (WGS) entry which is preliminary data.</text>
</comment>
<accession>A0A0A2XJY0</accession>
<dbReference type="EMBL" id="JPXY01000022">
    <property type="protein sequence ID" value="KGQ32513.1"/>
    <property type="molecule type" value="Genomic_DNA"/>
</dbReference>
<evidence type="ECO:0000256" key="2">
    <source>
        <dbReference type="SAM" id="Phobius"/>
    </source>
</evidence>
<gene>
    <name evidence="3" type="ORF">P375_05475</name>
</gene>
<dbReference type="PIRSF" id="PIRSF016789">
    <property type="entry name" value="DUF454"/>
    <property type="match status" value="1"/>
</dbReference>
<dbReference type="Pfam" id="PF04304">
    <property type="entry name" value="DUF454"/>
    <property type="match status" value="1"/>
</dbReference>
<feature type="transmembrane region" description="Helical" evidence="2">
    <location>
        <begin position="6"/>
        <end position="39"/>
    </location>
</feature>
<organism evidence="3 4">
    <name type="scientific">Gallibacterium genomosp. 2</name>
    <dbReference type="NCBI Taxonomy" id="155517"/>
    <lineage>
        <taxon>Bacteria</taxon>
        <taxon>Pseudomonadati</taxon>
        <taxon>Pseudomonadota</taxon>
        <taxon>Gammaproteobacteria</taxon>
        <taxon>Pasteurellales</taxon>
        <taxon>Pasteurellaceae</taxon>
        <taxon>Gallibacterium</taxon>
    </lineage>
</organism>
<dbReference type="AlphaFoldDB" id="A0A0A2XJY0"/>
<dbReference type="InterPro" id="IPR007401">
    <property type="entry name" value="DUF454"/>
</dbReference>
<feature type="transmembrane region" description="Helical" evidence="2">
    <location>
        <begin position="99"/>
        <end position="116"/>
    </location>
</feature>
<keyword evidence="1" id="KW-1003">Cell membrane</keyword>
<protein>
    <recommendedName>
        <fullName evidence="1">Inner membrane protein</fullName>
    </recommendedName>
</protein>